<dbReference type="PRINTS" id="PR00792">
    <property type="entry name" value="PEPSIN"/>
</dbReference>
<evidence type="ECO:0000256" key="3">
    <source>
        <dbReference type="ARBA" id="ARBA00022750"/>
    </source>
</evidence>
<dbReference type="CDD" id="cd06097">
    <property type="entry name" value="Aspergillopepsin_like"/>
    <property type="match status" value="1"/>
</dbReference>
<keyword evidence="2 7" id="KW-0645">Protease</keyword>
<dbReference type="OrthoDB" id="2747330at2759"/>
<comment type="caution">
    <text evidence="10">The sequence shown here is derived from an EMBL/GenBank/DDBJ whole genome shotgun (WGS) entry which is preliminary data.</text>
</comment>
<feature type="chain" id="PRO_5034567760" description="Peptidase A1 domain-containing protein" evidence="8">
    <location>
        <begin position="22"/>
        <end position="420"/>
    </location>
</feature>
<name>A0A8H3F1J2_9LECA</name>
<accession>A0A8H3F1J2</accession>
<evidence type="ECO:0000256" key="1">
    <source>
        <dbReference type="ARBA" id="ARBA00007447"/>
    </source>
</evidence>
<keyword evidence="11" id="KW-1185">Reference proteome</keyword>
<dbReference type="PROSITE" id="PS00141">
    <property type="entry name" value="ASP_PROTEASE"/>
    <property type="match status" value="1"/>
</dbReference>
<keyword evidence="6" id="KW-1015">Disulfide bond</keyword>
<evidence type="ECO:0000256" key="8">
    <source>
        <dbReference type="SAM" id="SignalP"/>
    </source>
</evidence>
<dbReference type="GO" id="GO:0004190">
    <property type="term" value="F:aspartic-type endopeptidase activity"/>
    <property type="evidence" value="ECO:0007669"/>
    <property type="project" value="UniProtKB-KW"/>
</dbReference>
<feature type="domain" description="Peptidase A1" evidence="9">
    <location>
        <begin position="110"/>
        <end position="417"/>
    </location>
</feature>
<protein>
    <recommendedName>
        <fullName evidence="9">Peptidase A1 domain-containing protein</fullName>
    </recommendedName>
</protein>
<dbReference type="PANTHER" id="PTHR47966:SF1">
    <property type="entry name" value="ASPARTYL PROTEINASE"/>
    <property type="match status" value="1"/>
</dbReference>
<dbReference type="EMBL" id="CAJPDT010000012">
    <property type="protein sequence ID" value="CAF9914068.1"/>
    <property type="molecule type" value="Genomic_DNA"/>
</dbReference>
<keyword evidence="8" id="KW-0732">Signal</keyword>
<dbReference type="InterPro" id="IPR001461">
    <property type="entry name" value="Aspartic_peptidase_A1"/>
</dbReference>
<dbReference type="Pfam" id="PF00026">
    <property type="entry name" value="Asp"/>
    <property type="match status" value="1"/>
</dbReference>
<comment type="similarity">
    <text evidence="1 7">Belongs to the peptidase A1 family.</text>
</comment>
<dbReference type="InterPro" id="IPR034163">
    <property type="entry name" value="Aspergillopepsin-like_cat_dom"/>
</dbReference>
<proteinExistence type="inferred from homology"/>
<dbReference type="Gene3D" id="2.40.70.10">
    <property type="entry name" value="Acid Proteases"/>
    <property type="match status" value="2"/>
</dbReference>
<evidence type="ECO:0000313" key="10">
    <source>
        <dbReference type="EMBL" id="CAF9914068.1"/>
    </source>
</evidence>
<evidence type="ECO:0000256" key="6">
    <source>
        <dbReference type="PIRSR" id="PIRSR601461-2"/>
    </source>
</evidence>
<evidence type="ECO:0000313" key="11">
    <source>
        <dbReference type="Proteomes" id="UP000664534"/>
    </source>
</evidence>
<evidence type="ECO:0000256" key="2">
    <source>
        <dbReference type="ARBA" id="ARBA00022670"/>
    </source>
</evidence>
<feature type="active site" evidence="5">
    <location>
        <position position="126"/>
    </location>
</feature>
<dbReference type="InterPro" id="IPR021109">
    <property type="entry name" value="Peptidase_aspartic_dom_sf"/>
</dbReference>
<dbReference type="PANTHER" id="PTHR47966">
    <property type="entry name" value="BETA-SITE APP-CLEAVING ENZYME, ISOFORM A-RELATED"/>
    <property type="match status" value="1"/>
</dbReference>
<keyword evidence="4 7" id="KW-0378">Hydrolase</keyword>
<dbReference type="InterPro" id="IPR033121">
    <property type="entry name" value="PEPTIDASE_A1"/>
</dbReference>
<dbReference type="Proteomes" id="UP000664534">
    <property type="component" value="Unassembled WGS sequence"/>
</dbReference>
<organism evidence="10 11">
    <name type="scientific">Imshaugia aleurites</name>
    <dbReference type="NCBI Taxonomy" id="172621"/>
    <lineage>
        <taxon>Eukaryota</taxon>
        <taxon>Fungi</taxon>
        <taxon>Dikarya</taxon>
        <taxon>Ascomycota</taxon>
        <taxon>Pezizomycotina</taxon>
        <taxon>Lecanoromycetes</taxon>
        <taxon>OSLEUM clade</taxon>
        <taxon>Lecanoromycetidae</taxon>
        <taxon>Lecanorales</taxon>
        <taxon>Lecanorineae</taxon>
        <taxon>Parmeliaceae</taxon>
        <taxon>Imshaugia</taxon>
    </lineage>
</organism>
<feature type="active site" evidence="5">
    <location>
        <position position="312"/>
    </location>
</feature>
<dbReference type="AlphaFoldDB" id="A0A8H3F1J2"/>
<dbReference type="PROSITE" id="PS51767">
    <property type="entry name" value="PEPTIDASE_A1"/>
    <property type="match status" value="1"/>
</dbReference>
<evidence type="ECO:0000256" key="7">
    <source>
        <dbReference type="RuleBase" id="RU000454"/>
    </source>
</evidence>
<evidence type="ECO:0000256" key="4">
    <source>
        <dbReference type="ARBA" id="ARBA00022801"/>
    </source>
</evidence>
<feature type="signal peptide" evidence="8">
    <location>
        <begin position="1"/>
        <end position="21"/>
    </location>
</feature>
<keyword evidence="3 7" id="KW-0064">Aspartyl protease</keyword>
<dbReference type="GO" id="GO:0006508">
    <property type="term" value="P:proteolysis"/>
    <property type="evidence" value="ECO:0007669"/>
    <property type="project" value="UniProtKB-KW"/>
</dbReference>
<sequence>MPHLTSSVLFCFTLLLVATSAAPSKDHGNSYKVHRHAVGSGPKDGVLALEKAYRKRNWTPPEGLTAAVAFHRDIVANPVHSTIKEDVAVERRGSDIGTVTVEPYGTNTEYLCLVQIAEQSFRMDFDTGSADFWVFNTALPAADQTGHDAVYSPTQSRSFHSVPDSWFDVSYGDNSSTKGLVGTETVQIGEITVVGQAVELPSTVSSQFSGDTNSDGIVGFGFSQTGNSIRPSPMPTFFENAAPKLKANVFTANLKDGTPGQYEFGTIDPSAYQAPLAYTGVDKSGGLWQFDLSRYAIGPDTYAGTVSPAIADTGSSLLMLDPAIVNDYYAQVPTSTDDFQGKIFPCDTALPDFSFGIGSTMARIPGNLLNYTSVPGTSDCYGGVQSNLGNGLNVLGDIMFASQFVVFDAGAMRIGFAPHA</sequence>
<feature type="disulfide bond" evidence="6">
    <location>
        <begin position="346"/>
        <end position="380"/>
    </location>
</feature>
<gene>
    <name evidence="10" type="ORF">IMSHALPRED_001522</name>
</gene>
<evidence type="ECO:0000256" key="5">
    <source>
        <dbReference type="PIRSR" id="PIRSR601461-1"/>
    </source>
</evidence>
<reference evidence="10" key="1">
    <citation type="submission" date="2021-03" db="EMBL/GenBank/DDBJ databases">
        <authorList>
            <person name="Tagirdzhanova G."/>
        </authorList>
    </citation>
    <scope>NUCLEOTIDE SEQUENCE</scope>
</reference>
<evidence type="ECO:0000259" key="9">
    <source>
        <dbReference type="PROSITE" id="PS51767"/>
    </source>
</evidence>
<dbReference type="SUPFAM" id="SSF50630">
    <property type="entry name" value="Acid proteases"/>
    <property type="match status" value="1"/>
</dbReference>
<dbReference type="InterPro" id="IPR001969">
    <property type="entry name" value="Aspartic_peptidase_AS"/>
</dbReference>